<dbReference type="SUPFAM" id="SSF57756">
    <property type="entry name" value="Retrovirus zinc finger-like domains"/>
    <property type="match status" value="1"/>
</dbReference>
<feature type="domain" description="CCHC-type" evidence="6">
    <location>
        <begin position="166"/>
        <end position="181"/>
    </location>
</feature>
<dbReference type="FunFam" id="3.40.20.10:FF:000025">
    <property type="entry name" value="Actin-depolymerizing factor 2"/>
    <property type="match status" value="1"/>
</dbReference>
<protein>
    <submittedName>
        <fullName evidence="8">Actin-depolymerizing factor 6</fullName>
    </submittedName>
</protein>
<dbReference type="ExpressionAtlas" id="A0A3L6FZL0">
    <property type="expression patterns" value="baseline and differential"/>
</dbReference>
<comment type="caution">
    <text evidence="8">The sequence shown here is derived from an EMBL/GenBank/DDBJ whole genome shotgun (WGS) entry which is preliminary data.</text>
</comment>
<dbReference type="GO" id="GO:0003779">
    <property type="term" value="F:actin binding"/>
    <property type="evidence" value="ECO:0007669"/>
    <property type="project" value="UniProtKB-KW"/>
</dbReference>
<dbReference type="SMART" id="SM00343">
    <property type="entry name" value="ZnF_C2HC"/>
    <property type="match status" value="3"/>
</dbReference>
<feature type="region of interest" description="Disordered" evidence="5">
    <location>
        <begin position="233"/>
        <end position="294"/>
    </location>
</feature>
<evidence type="ECO:0000259" key="6">
    <source>
        <dbReference type="PROSITE" id="PS50158"/>
    </source>
</evidence>
<keyword evidence="4" id="KW-0862">Zinc</keyword>
<sequence>MANKRQREARKRFREANPDLFPPQTAPSADGTKNKSKKKKNKSMFKKANKGGTGRFKHPLRVPGMRPGERCFICKSTDHVAKACPEKALWDKNKDRCWATANTYLLDVNCKDSELNFWERGHCLKNCPDKSEGNLKKFCYNCGESGHSLSKCPKPIENGGTNFASCFICNQQGHLSKNCPENKHGIYPKSILAYESQPHTIFRVVVVSLCRIRIANFWVFFLISDVNMEEHSQEGPAVHHGGDDLEDDFVNEDEPKPAKSKKAKQSGSRAATGTGNDAKSASAKTKAKQAPKVANSASGMAVSDECKLKFQELKSKRSFRFITFKINEQTQQVVVDRLGQPGDTYDDFTGSMPESECRYAVFDFDFTTDENCQKSKILFISWSPDTSRVRSKMLYASSKDRFKRELEGIQLELQATDPSEMSMDIVRARAL</sequence>
<dbReference type="GO" id="GO:0008270">
    <property type="term" value="F:zinc ion binding"/>
    <property type="evidence" value="ECO:0007669"/>
    <property type="project" value="UniProtKB-KW"/>
</dbReference>
<dbReference type="Gene3D" id="4.10.60.10">
    <property type="entry name" value="Zinc finger, CCHC-type"/>
    <property type="match status" value="2"/>
</dbReference>
<feature type="region of interest" description="Disordered" evidence="5">
    <location>
        <begin position="1"/>
        <end position="60"/>
    </location>
</feature>
<comment type="function">
    <text evidence="3">Actin-depolymerizing protein. Severs actin filaments (F-actin) and binds to actin monomers.</text>
</comment>
<dbReference type="Proteomes" id="UP000251960">
    <property type="component" value="Chromosome 2"/>
</dbReference>
<gene>
    <name evidence="8" type="primary">ADF6</name>
    <name evidence="8" type="ORF">Zm00014a_019404</name>
</gene>
<dbReference type="InterPro" id="IPR002108">
    <property type="entry name" value="ADF-H"/>
</dbReference>
<dbReference type="CDD" id="cd11286">
    <property type="entry name" value="ADF_cofilin_like"/>
    <property type="match status" value="1"/>
</dbReference>
<evidence type="ECO:0000256" key="1">
    <source>
        <dbReference type="ARBA" id="ARBA00006844"/>
    </source>
</evidence>
<dbReference type="Pfam" id="PF00098">
    <property type="entry name" value="zf-CCHC"/>
    <property type="match status" value="2"/>
</dbReference>
<name>A0A3L6FZL0_MAIZE</name>
<dbReference type="Gene3D" id="3.40.20.10">
    <property type="entry name" value="Severin"/>
    <property type="match status" value="1"/>
</dbReference>
<accession>A0A3L6FZL0</accession>
<dbReference type="InterPro" id="IPR029006">
    <property type="entry name" value="ADF-H/Gelsolin-like_dom_sf"/>
</dbReference>
<evidence type="ECO:0000313" key="8">
    <source>
        <dbReference type="EMBL" id="PWZ40288.1"/>
    </source>
</evidence>
<dbReference type="PANTHER" id="PTHR47798:SF2">
    <property type="entry name" value="CCHC-TYPE DOMAIN-CONTAINING PROTEIN"/>
    <property type="match status" value="1"/>
</dbReference>
<dbReference type="PANTHER" id="PTHR47798">
    <property type="entry name" value="OS04G0555800 PROTEIN"/>
    <property type="match status" value="1"/>
</dbReference>
<keyword evidence="4" id="KW-0479">Metal-binding</keyword>
<dbReference type="AlphaFoldDB" id="A0A3L6FZL0"/>
<evidence type="ECO:0000256" key="5">
    <source>
        <dbReference type="SAM" id="MobiDB-lite"/>
    </source>
</evidence>
<comment type="similarity">
    <text evidence="1">Belongs to the actin-binding proteins ADF family.</text>
</comment>
<evidence type="ECO:0000256" key="2">
    <source>
        <dbReference type="ARBA" id="ARBA00023203"/>
    </source>
</evidence>
<dbReference type="InterPro" id="IPR001878">
    <property type="entry name" value="Znf_CCHC"/>
</dbReference>
<evidence type="ECO:0000259" key="7">
    <source>
        <dbReference type="PROSITE" id="PS51263"/>
    </source>
</evidence>
<keyword evidence="2" id="KW-0009">Actin-binding</keyword>
<evidence type="ECO:0000256" key="3">
    <source>
        <dbReference type="ARBA" id="ARBA00059193"/>
    </source>
</evidence>
<feature type="domain" description="CCHC-type" evidence="6">
    <location>
        <begin position="139"/>
        <end position="154"/>
    </location>
</feature>
<feature type="domain" description="ADF-H" evidence="7">
    <location>
        <begin position="299"/>
        <end position="431"/>
    </location>
</feature>
<dbReference type="InterPro" id="IPR017904">
    <property type="entry name" value="ADF/Cofilin"/>
</dbReference>
<feature type="compositionally biased region" description="Basic residues" evidence="5">
    <location>
        <begin position="34"/>
        <end position="60"/>
    </location>
</feature>
<dbReference type="GO" id="GO:0003676">
    <property type="term" value="F:nucleic acid binding"/>
    <property type="evidence" value="ECO:0007669"/>
    <property type="project" value="InterPro"/>
</dbReference>
<dbReference type="PROSITE" id="PS50158">
    <property type="entry name" value="ZF_CCHC"/>
    <property type="match status" value="2"/>
</dbReference>
<proteinExistence type="inferred from homology"/>
<dbReference type="SUPFAM" id="SSF55753">
    <property type="entry name" value="Actin depolymerizing proteins"/>
    <property type="match status" value="1"/>
</dbReference>
<evidence type="ECO:0000313" key="9">
    <source>
        <dbReference type="Proteomes" id="UP000251960"/>
    </source>
</evidence>
<dbReference type="SMART" id="SM00102">
    <property type="entry name" value="ADF"/>
    <property type="match status" value="1"/>
</dbReference>
<dbReference type="EMBL" id="NCVQ01000003">
    <property type="protein sequence ID" value="PWZ40288.1"/>
    <property type="molecule type" value="Genomic_DNA"/>
</dbReference>
<dbReference type="InterPro" id="IPR036875">
    <property type="entry name" value="Znf_CCHC_sf"/>
</dbReference>
<dbReference type="PROSITE" id="PS51263">
    <property type="entry name" value="ADF_H"/>
    <property type="match status" value="1"/>
</dbReference>
<organism evidence="8 9">
    <name type="scientific">Zea mays</name>
    <name type="common">Maize</name>
    <dbReference type="NCBI Taxonomy" id="4577"/>
    <lineage>
        <taxon>Eukaryota</taxon>
        <taxon>Viridiplantae</taxon>
        <taxon>Streptophyta</taxon>
        <taxon>Embryophyta</taxon>
        <taxon>Tracheophyta</taxon>
        <taxon>Spermatophyta</taxon>
        <taxon>Magnoliopsida</taxon>
        <taxon>Liliopsida</taxon>
        <taxon>Poales</taxon>
        <taxon>Poaceae</taxon>
        <taxon>PACMAD clade</taxon>
        <taxon>Panicoideae</taxon>
        <taxon>Andropogonodae</taxon>
        <taxon>Andropogoneae</taxon>
        <taxon>Tripsacinae</taxon>
        <taxon>Zea</taxon>
    </lineage>
</organism>
<dbReference type="GO" id="GO:0015629">
    <property type="term" value="C:actin cytoskeleton"/>
    <property type="evidence" value="ECO:0007669"/>
    <property type="project" value="InterPro"/>
</dbReference>
<feature type="compositionally biased region" description="Low complexity" evidence="5">
    <location>
        <begin position="278"/>
        <end position="292"/>
    </location>
</feature>
<dbReference type="GO" id="GO:0030042">
    <property type="term" value="P:actin filament depolymerization"/>
    <property type="evidence" value="ECO:0007669"/>
    <property type="project" value="InterPro"/>
</dbReference>
<evidence type="ECO:0000256" key="4">
    <source>
        <dbReference type="PROSITE-ProRule" id="PRU00047"/>
    </source>
</evidence>
<dbReference type="Pfam" id="PF00241">
    <property type="entry name" value="Cofilin_ADF"/>
    <property type="match status" value="1"/>
</dbReference>
<keyword evidence="4" id="KW-0863">Zinc-finger</keyword>
<reference evidence="8 9" key="1">
    <citation type="journal article" date="2018" name="Nat. Genet.">
        <title>Extensive intraspecific gene order and gene structural variations between Mo17 and other maize genomes.</title>
        <authorList>
            <person name="Sun S."/>
            <person name="Zhou Y."/>
            <person name="Chen J."/>
            <person name="Shi J."/>
            <person name="Zhao H."/>
            <person name="Zhao H."/>
            <person name="Song W."/>
            <person name="Zhang M."/>
            <person name="Cui Y."/>
            <person name="Dong X."/>
            <person name="Liu H."/>
            <person name="Ma X."/>
            <person name="Jiao Y."/>
            <person name="Wang B."/>
            <person name="Wei X."/>
            <person name="Stein J.C."/>
            <person name="Glaubitz J.C."/>
            <person name="Lu F."/>
            <person name="Yu G."/>
            <person name="Liang C."/>
            <person name="Fengler K."/>
            <person name="Li B."/>
            <person name="Rafalski A."/>
            <person name="Schnable P.S."/>
            <person name="Ware D.H."/>
            <person name="Buckler E.S."/>
            <person name="Lai J."/>
        </authorList>
    </citation>
    <scope>NUCLEOTIDE SEQUENCE [LARGE SCALE GENOMIC DNA]</scope>
    <source>
        <strain evidence="9">cv. Missouri 17</strain>
        <tissue evidence="8">Seedling</tissue>
    </source>
</reference>